<dbReference type="EMBL" id="BARU01044199">
    <property type="protein sequence ID" value="GAH76612.1"/>
    <property type="molecule type" value="Genomic_DNA"/>
</dbReference>
<feature type="non-terminal residue" evidence="2">
    <location>
        <position position="176"/>
    </location>
</feature>
<feature type="transmembrane region" description="Helical" evidence="1">
    <location>
        <begin position="6"/>
        <end position="33"/>
    </location>
</feature>
<sequence length="176" mass="19534">KDNYFWGVFIAFLVCLIGSASIGFPIPFPFILFTLSNSLLMKYGNQGLLFQEILANSNFWMEIMGFVVFGGLGCAIGELAGYIAGYGAGKLIDTSSSKIMKNLSGFGKLVLENEKRTPLYIFLFALTPAPDDLLFIPLGLLKYKWYKALIPGWIGKTFTTLFYCLWPVLVRLGLLG</sequence>
<evidence type="ECO:0000313" key="2">
    <source>
        <dbReference type="EMBL" id="GAH76612.1"/>
    </source>
</evidence>
<keyword evidence="1" id="KW-0812">Transmembrane</keyword>
<comment type="caution">
    <text evidence="2">The sequence shown here is derived from an EMBL/GenBank/DDBJ whole genome shotgun (WGS) entry which is preliminary data.</text>
</comment>
<evidence type="ECO:0000256" key="1">
    <source>
        <dbReference type="SAM" id="Phobius"/>
    </source>
</evidence>
<proteinExistence type="predicted"/>
<protein>
    <recommendedName>
        <fullName evidence="3">DedA family protein</fullName>
    </recommendedName>
</protein>
<feature type="transmembrane region" description="Helical" evidence="1">
    <location>
        <begin position="153"/>
        <end position="174"/>
    </location>
</feature>
<keyword evidence="1" id="KW-1133">Transmembrane helix</keyword>
<feature type="non-terminal residue" evidence="2">
    <location>
        <position position="1"/>
    </location>
</feature>
<name>X1I4H4_9ZZZZ</name>
<evidence type="ECO:0008006" key="3">
    <source>
        <dbReference type="Google" id="ProtNLM"/>
    </source>
</evidence>
<dbReference type="AlphaFoldDB" id="X1I4H4"/>
<feature type="transmembrane region" description="Helical" evidence="1">
    <location>
        <begin position="63"/>
        <end position="84"/>
    </location>
</feature>
<keyword evidence="1" id="KW-0472">Membrane</keyword>
<feature type="transmembrane region" description="Helical" evidence="1">
    <location>
        <begin position="119"/>
        <end position="141"/>
    </location>
</feature>
<reference evidence="2" key="1">
    <citation type="journal article" date="2014" name="Front. Microbiol.">
        <title>High frequency of phylogenetically diverse reductive dehalogenase-homologous genes in deep subseafloor sedimentary metagenomes.</title>
        <authorList>
            <person name="Kawai M."/>
            <person name="Futagami T."/>
            <person name="Toyoda A."/>
            <person name="Takaki Y."/>
            <person name="Nishi S."/>
            <person name="Hori S."/>
            <person name="Arai W."/>
            <person name="Tsubouchi T."/>
            <person name="Morono Y."/>
            <person name="Uchiyama I."/>
            <person name="Ito T."/>
            <person name="Fujiyama A."/>
            <person name="Inagaki F."/>
            <person name="Takami H."/>
        </authorList>
    </citation>
    <scope>NUCLEOTIDE SEQUENCE</scope>
    <source>
        <strain evidence="2">Expedition CK06-06</strain>
    </source>
</reference>
<accession>X1I4H4</accession>
<gene>
    <name evidence="2" type="ORF">S03H2_67491</name>
</gene>
<organism evidence="2">
    <name type="scientific">marine sediment metagenome</name>
    <dbReference type="NCBI Taxonomy" id="412755"/>
    <lineage>
        <taxon>unclassified sequences</taxon>
        <taxon>metagenomes</taxon>
        <taxon>ecological metagenomes</taxon>
    </lineage>
</organism>